<evidence type="ECO:0000313" key="5">
    <source>
        <dbReference type="Proteomes" id="UP001174694"/>
    </source>
</evidence>
<evidence type="ECO:0000256" key="1">
    <source>
        <dbReference type="ARBA" id="ARBA00022737"/>
    </source>
</evidence>
<accession>A0AA38R1A9</accession>
<protein>
    <recommendedName>
        <fullName evidence="6">Ankyrin</fullName>
    </recommendedName>
</protein>
<reference evidence="4" key="1">
    <citation type="submission" date="2022-07" db="EMBL/GenBank/DDBJ databases">
        <title>Fungi with potential for degradation of polypropylene.</title>
        <authorList>
            <person name="Gostincar C."/>
        </authorList>
    </citation>
    <scope>NUCLEOTIDE SEQUENCE</scope>
    <source>
        <strain evidence="4">EXF-13308</strain>
    </source>
</reference>
<dbReference type="InterPro" id="IPR036770">
    <property type="entry name" value="Ankyrin_rpt-contain_sf"/>
</dbReference>
<dbReference type="GO" id="GO:0005634">
    <property type="term" value="C:nucleus"/>
    <property type="evidence" value="ECO:0007669"/>
    <property type="project" value="TreeGrafter"/>
</dbReference>
<keyword evidence="2 3" id="KW-0040">ANK repeat</keyword>
<dbReference type="PROSITE" id="PS50297">
    <property type="entry name" value="ANK_REP_REGION"/>
    <property type="match status" value="1"/>
</dbReference>
<dbReference type="EMBL" id="JANBVO010000232">
    <property type="protein sequence ID" value="KAJ9129331.1"/>
    <property type="molecule type" value="Genomic_DNA"/>
</dbReference>
<dbReference type="AlphaFoldDB" id="A0AA38R1A9"/>
<dbReference type="GO" id="GO:0010468">
    <property type="term" value="P:regulation of gene expression"/>
    <property type="evidence" value="ECO:0007669"/>
    <property type="project" value="TreeGrafter"/>
</dbReference>
<evidence type="ECO:0000313" key="4">
    <source>
        <dbReference type="EMBL" id="KAJ9129331.1"/>
    </source>
</evidence>
<dbReference type="PANTHER" id="PTHR24124">
    <property type="entry name" value="ANKYRIN REPEAT FAMILY A"/>
    <property type="match status" value="1"/>
</dbReference>
<organism evidence="4 5">
    <name type="scientific">Pleurostoma richardsiae</name>
    <dbReference type="NCBI Taxonomy" id="41990"/>
    <lineage>
        <taxon>Eukaryota</taxon>
        <taxon>Fungi</taxon>
        <taxon>Dikarya</taxon>
        <taxon>Ascomycota</taxon>
        <taxon>Pezizomycotina</taxon>
        <taxon>Sordariomycetes</taxon>
        <taxon>Sordariomycetidae</taxon>
        <taxon>Calosphaeriales</taxon>
        <taxon>Pleurostomataceae</taxon>
        <taxon>Pleurostoma</taxon>
    </lineage>
</organism>
<sequence>MACPTHFATPIPWSTAEGRNANALALASASVVPPSAYPDLRESLSEFLVRNILTGHVQRVEDFVRVGVLLPIPPGVRDETVHLVLKQPEERWRDRVSTILIVLQNGTTPLERDGLGDIALHILAGIPGPGSARFMSLLLGGEGAVVPEDIQSQYEKSIDSPNFHGNTALLIAVLYNHFDCVKVLLAAGANPEVKGETGKSPLRIAEERDYWGIVNILLRSATYPPSR</sequence>
<gene>
    <name evidence="4" type="ORF">NKR23_g12560</name>
</gene>
<dbReference type="SUPFAM" id="SSF48403">
    <property type="entry name" value="Ankyrin repeat"/>
    <property type="match status" value="1"/>
</dbReference>
<evidence type="ECO:0008006" key="6">
    <source>
        <dbReference type="Google" id="ProtNLM"/>
    </source>
</evidence>
<dbReference type="Pfam" id="PF13857">
    <property type="entry name" value="Ank_5"/>
    <property type="match status" value="1"/>
</dbReference>
<dbReference type="PROSITE" id="PS50088">
    <property type="entry name" value="ANK_REPEAT"/>
    <property type="match status" value="1"/>
</dbReference>
<dbReference type="PANTHER" id="PTHR24124:SF15">
    <property type="entry name" value="LP07441P"/>
    <property type="match status" value="1"/>
</dbReference>
<comment type="caution">
    <text evidence="4">The sequence shown here is derived from an EMBL/GenBank/DDBJ whole genome shotgun (WGS) entry which is preliminary data.</text>
</comment>
<dbReference type="Proteomes" id="UP001174694">
    <property type="component" value="Unassembled WGS sequence"/>
</dbReference>
<proteinExistence type="predicted"/>
<keyword evidence="1" id="KW-0677">Repeat</keyword>
<dbReference type="Gene3D" id="1.25.40.20">
    <property type="entry name" value="Ankyrin repeat-containing domain"/>
    <property type="match status" value="1"/>
</dbReference>
<dbReference type="InterPro" id="IPR002110">
    <property type="entry name" value="Ankyrin_rpt"/>
</dbReference>
<dbReference type="SMART" id="SM00248">
    <property type="entry name" value="ANK"/>
    <property type="match status" value="2"/>
</dbReference>
<name>A0AA38R1A9_9PEZI</name>
<keyword evidence="5" id="KW-1185">Reference proteome</keyword>
<feature type="repeat" description="ANK" evidence="3">
    <location>
        <begin position="164"/>
        <end position="196"/>
    </location>
</feature>
<evidence type="ECO:0000256" key="2">
    <source>
        <dbReference type="ARBA" id="ARBA00023043"/>
    </source>
</evidence>
<evidence type="ECO:0000256" key="3">
    <source>
        <dbReference type="PROSITE-ProRule" id="PRU00023"/>
    </source>
</evidence>